<gene>
    <name evidence="1" type="ORF">PVAP13_6KG291406</name>
</gene>
<dbReference type="EMBL" id="CM029047">
    <property type="protein sequence ID" value="KAG2584290.1"/>
    <property type="molecule type" value="Genomic_DNA"/>
</dbReference>
<organism evidence="1 2">
    <name type="scientific">Panicum virgatum</name>
    <name type="common">Blackwell switchgrass</name>
    <dbReference type="NCBI Taxonomy" id="38727"/>
    <lineage>
        <taxon>Eukaryota</taxon>
        <taxon>Viridiplantae</taxon>
        <taxon>Streptophyta</taxon>
        <taxon>Embryophyta</taxon>
        <taxon>Tracheophyta</taxon>
        <taxon>Spermatophyta</taxon>
        <taxon>Magnoliopsida</taxon>
        <taxon>Liliopsida</taxon>
        <taxon>Poales</taxon>
        <taxon>Poaceae</taxon>
        <taxon>PACMAD clade</taxon>
        <taxon>Panicoideae</taxon>
        <taxon>Panicodae</taxon>
        <taxon>Paniceae</taxon>
        <taxon>Panicinae</taxon>
        <taxon>Panicum</taxon>
        <taxon>Panicum sect. Hiantes</taxon>
    </lineage>
</organism>
<proteinExistence type="predicted"/>
<sequence>MSDDLYFQVFYGSGEVRYGPEGVDLSEDRTWISISNWLFKAFGLSRDEHVISVMTVVSRREPIFWELLPLEGTQNWRNYVNISSCRGLPLVLFVQAFGKISFRIEAGGDYEGQGDIVSEETETMHEPHEEGATGQANEEENIPEIVEEFQRESEQQHNAMNDVSSDDDDDDDYYHVPHNWSGYDFSKLSVNEGEAVPWEYRQNEVCIGLVYANSDNMKEAIKRWSTLFAKTVQSCQEQAIKTFSEWIEHEPKEKWVLLFDEGGARYGLMTTNLAEVYNWVLRGVRSLPLVGIVEFFLYRTCDWLYRMSVRGDV</sequence>
<accession>A0A8T0RGY3</accession>
<dbReference type="AlphaFoldDB" id="A0A8T0RGY3"/>
<protein>
    <submittedName>
        <fullName evidence="1">Uncharacterized protein</fullName>
    </submittedName>
</protein>
<evidence type="ECO:0000313" key="2">
    <source>
        <dbReference type="Proteomes" id="UP000823388"/>
    </source>
</evidence>
<name>A0A8T0RGY3_PANVG</name>
<keyword evidence="2" id="KW-1185">Reference proteome</keyword>
<evidence type="ECO:0000313" key="1">
    <source>
        <dbReference type="EMBL" id="KAG2584290.1"/>
    </source>
</evidence>
<reference evidence="1" key="1">
    <citation type="submission" date="2020-05" db="EMBL/GenBank/DDBJ databases">
        <title>WGS assembly of Panicum virgatum.</title>
        <authorList>
            <person name="Lovell J.T."/>
            <person name="Jenkins J."/>
            <person name="Shu S."/>
            <person name="Juenger T.E."/>
            <person name="Schmutz J."/>
        </authorList>
    </citation>
    <scope>NUCLEOTIDE SEQUENCE</scope>
    <source>
        <strain evidence="1">AP13</strain>
    </source>
</reference>
<comment type="caution">
    <text evidence="1">The sequence shown here is derived from an EMBL/GenBank/DDBJ whole genome shotgun (WGS) entry which is preliminary data.</text>
</comment>
<dbReference type="Proteomes" id="UP000823388">
    <property type="component" value="Chromosome 6K"/>
</dbReference>